<dbReference type="AlphaFoldDB" id="A0A543CIZ7"/>
<dbReference type="PROSITE" id="PS00455">
    <property type="entry name" value="AMP_BINDING"/>
    <property type="match status" value="1"/>
</dbReference>
<protein>
    <submittedName>
        <fullName evidence="2">Acyl-coenzyme A synthetase/AMP-(Fatty) acid ligase</fullName>
    </submittedName>
</protein>
<dbReference type="PANTHER" id="PTHR43767">
    <property type="entry name" value="LONG-CHAIN-FATTY-ACID--COA LIGASE"/>
    <property type="match status" value="1"/>
</dbReference>
<keyword evidence="3" id="KW-1185">Reference proteome</keyword>
<dbReference type="Proteomes" id="UP000316096">
    <property type="component" value="Unassembled WGS sequence"/>
</dbReference>
<keyword evidence="2" id="KW-0436">Ligase</keyword>
<dbReference type="SUPFAM" id="SSF56801">
    <property type="entry name" value="Acetyl-CoA synthetase-like"/>
    <property type="match status" value="1"/>
</dbReference>
<dbReference type="Pfam" id="PF00501">
    <property type="entry name" value="AMP-binding"/>
    <property type="match status" value="1"/>
</dbReference>
<proteinExistence type="predicted"/>
<sequence length="527" mass="58184">MNSSVIPRSVHKRGLYLGVLPEMAAERDGSTPTILDHDLDVLPEVKRRLTVGELAGHVDDLARRLAAAGVRPGDRVAFYKAPNFDLWMLGSATARVGAVPVMLSHHLDAETMSALFGRLDRPHLVTDVERLDGLAGISLKDLTRNVILSAGSRPGAVSLADLAGAPPVEPVFQGLDEPAMITHTSGTTGVPKLVVHTPRTMRLRLRPQLVLLGMMWNRGSVAIHCPFGHSRTFAAMSLCLVKAMPVLAVNNSDPDHAAEFFAQHEPWLIEALPNSFLAWEELTSDPRRPFASVKYFSSTFDAIHPRTISRLLASSRRRLPMFYQIYGQSEVGPAVGRPYFRRSAQRMDGRCVGYAMLGGPRVRVVSRDGARPSKASPGYIEVRWKALLHTYLGEEGKHAANLRDGWWRMGDVGYRTKLGCVHMLDREVDVIPGVDSTLEIEDIVMNRLSELNEMVIVPGPRSEPVPVLSTIGDQPLDPDRWRDAVADLPQLADPIQIPLADLPRTATLKVQRIKLSRRLADQMEKQA</sequence>
<dbReference type="InterPro" id="IPR000873">
    <property type="entry name" value="AMP-dep_synth/lig_dom"/>
</dbReference>
<evidence type="ECO:0000259" key="1">
    <source>
        <dbReference type="Pfam" id="PF00501"/>
    </source>
</evidence>
<dbReference type="RefSeq" id="WP_141955836.1">
    <property type="nucleotide sequence ID" value="NZ_VFOZ01000001.1"/>
</dbReference>
<reference evidence="2 3" key="1">
    <citation type="submission" date="2019-06" db="EMBL/GenBank/DDBJ databases">
        <title>Sequencing the genomes of 1000 actinobacteria strains.</title>
        <authorList>
            <person name="Klenk H.-P."/>
        </authorList>
    </citation>
    <scope>NUCLEOTIDE SEQUENCE [LARGE SCALE GENOMIC DNA]</scope>
    <source>
        <strain evidence="2 3">DSM 102200</strain>
    </source>
</reference>
<feature type="domain" description="AMP-dependent synthetase/ligase" evidence="1">
    <location>
        <begin position="45"/>
        <end position="392"/>
    </location>
</feature>
<gene>
    <name evidence="2" type="ORF">FB559_2635</name>
</gene>
<evidence type="ECO:0000313" key="2">
    <source>
        <dbReference type="EMBL" id="TQL97061.1"/>
    </source>
</evidence>
<dbReference type="Gene3D" id="3.40.50.12780">
    <property type="entry name" value="N-terminal domain of ligase-like"/>
    <property type="match status" value="1"/>
</dbReference>
<comment type="caution">
    <text evidence="2">The sequence shown here is derived from an EMBL/GenBank/DDBJ whole genome shotgun (WGS) entry which is preliminary data.</text>
</comment>
<dbReference type="InterPro" id="IPR042099">
    <property type="entry name" value="ANL_N_sf"/>
</dbReference>
<dbReference type="EMBL" id="VFOZ01000001">
    <property type="protein sequence ID" value="TQL97061.1"/>
    <property type="molecule type" value="Genomic_DNA"/>
</dbReference>
<evidence type="ECO:0000313" key="3">
    <source>
        <dbReference type="Proteomes" id="UP000316096"/>
    </source>
</evidence>
<dbReference type="OrthoDB" id="4495845at2"/>
<dbReference type="InterPro" id="IPR050237">
    <property type="entry name" value="ATP-dep_AMP-bd_enzyme"/>
</dbReference>
<dbReference type="InterPro" id="IPR020845">
    <property type="entry name" value="AMP-binding_CS"/>
</dbReference>
<dbReference type="GO" id="GO:0016874">
    <property type="term" value="F:ligase activity"/>
    <property type="evidence" value="ECO:0007669"/>
    <property type="project" value="UniProtKB-KW"/>
</dbReference>
<accession>A0A543CIZ7</accession>
<organism evidence="2 3">
    <name type="scientific">Actinoallomurus bryophytorum</name>
    <dbReference type="NCBI Taxonomy" id="1490222"/>
    <lineage>
        <taxon>Bacteria</taxon>
        <taxon>Bacillati</taxon>
        <taxon>Actinomycetota</taxon>
        <taxon>Actinomycetes</taxon>
        <taxon>Streptosporangiales</taxon>
        <taxon>Thermomonosporaceae</taxon>
        <taxon>Actinoallomurus</taxon>
    </lineage>
</organism>
<dbReference type="PANTHER" id="PTHR43767:SF1">
    <property type="entry name" value="NONRIBOSOMAL PEPTIDE SYNTHASE PES1 (EUROFUNG)-RELATED"/>
    <property type="match status" value="1"/>
</dbReference>
<name>A0A543CIZ7_9ACTN</name>